<dbReference type="GO" id="GO:0044550">
    <property type="term" value="P:secondary metabolite biosynthetic process"/>
    <property type="evidence" value="ECO:0007669"/>
    <property type="project" value="TreeGrafter"/>
</dbReference>
<reference evidence="6" key="1">
    <citation type="journal article" date="2023" name="BMC Genomics">
        <title>Chromosome-level genome assemblies of Cutaneotrichosporon spp. (Trichosporonales, Basidiomycota) reveal imbalanced evolution between nucleotide sequences and chromosome synteny.</title>
        <authorList>
            <person name="Kobayashi Y."/>
            <person name="Kayamori A."/>
            <person name="Aoki K."/>
            <person name="Shiwa Y."/>
            <person name="Matsutani M."/>
            <person name="Fujita N."/>
            <person name="Sugita T."/>
            <person name="Iwasaki W."/>
            <person name="Tanaka N."/>
            <person name="Takashima M."/>
        </authorList>
    </citation>
    <scope>NUCLEOTIDE SEQUENCE</scope>
    <source>
        <strain evidence="6">HIS016</strain>
    </source>
</reference>
<protein>
    <recommendedName>
        <fullName evidence="5">FAD-binding domain-containing protein</fullName>
    </recommendedName>
</protein>
<dbReference type="PRINTS" id="PR00420">
    <property type="entry name" value="RNGMNOXGNASE"/>
</dbReference>
<reference evidence="6" key="2">
    <citation type="submission" date="2023-06" db="EMBL/GenBank/DDBJ databases">
        <authorList>
            <person name="Kobayashi Y."/>
            <person name="Kayamori A."/>
            <person name="Aoki K."/>
            <person name="Shiwa Y."/>
            <person name="Fujita N."/>
            <person name="Sugita T."/>
            <person name="Iwasaki W."/>
            <person name="Tanaka N."/>
            <person name="Takashima M."/>
        </authorList>
    </citation>
    <scope>NUCLEOTIDE SEQUENCE</scope>
    <source>
        <strain evidence="6">HIS016</strain>
    </source>
</reference>
<organism evidence="6 7">
    <name type="scientific">Cutaneotrichosporon spelunceum</name>
    <dbReference type="NCBI Taxonomy" id="1672016"/>
    <lineage>
        <taxon>Eukaryota</taxon>
        <taxon>Fungi</taxon>
        <taxon>Dikarya</taxon>
        <taxon>Basidiomycota</taxon>
        <taxon>Agaricomycotina</taxon>
        <taxon>Tremellomycetes</taxon>
        <taxon>Trichosporonales</taxon>
        <taxon>Trichosporonaceae</taxon>
        <taxon>Cutaneotrichosporon</taxon>
    </lineage>
</organism>
<dbReference type="InterPro" id="IPR036188">
    <property type="entry name" value="FAD/NAD-bd_sf"/>
</dbReference>
<dbReference type="FunFam" id="3.50.50.60:FF:000153">
    <property type="entry name" value="Salicylate hydroxylase, putative"/>
    <property type="match status" value="1"/>
</dbReference>
<name>A0AAD3TWB6_9TREE</name>
<dbReference type="EMBL" id="BTCM01000005">
    <property type="protein sequence ID" value="GMK58037.1"/>
    <property type="molecule type" value="Genomic_DNA"/>
</dbReference>
<keyword evidence="7" id="KW-1185">Reference proteome</keyword>
<feature type="transmembrane region" description="Helical" evidence="4">
    <location>
        <begin position="7"/>
        <end position="27"/>
    </location>
</feature>
<dbReference type="GO" id="GO:0016491">
    <property type="term" value="F:oxidoreductase activity"/>
    <property type="evidence" value="ECO:0007669"/>
    <property type="project" value="UniProtKB-KW"/>
</dbReference>
<feature type="domain" description="FAD-binding" evidence="5">
    <location>
        <begin position="7"/>
        <end position="373"/>
    </location>
</feature>
<dbReference type="SUPFAM" id="SSF51905">
    <property type="entry name" value="FAD/NAD(P)-binding domain"/>
    <property type="match status" value="1"/>
</dbReference>
<keyword evidence="4" id="KW-0472">Membrane</keyword>
<sequence length="426" mass="46035">MALTKDFQVAIVGGGIAGLTLAIALHARNINVTVYERAAAFGEIGAGVSFTPNAVEAMKVCHAGVFDAFERVCTLVSSPEKRKAGVFFDYVKGYDPALGPGEMPKIEFTIRSAYGQNAVHRAHFLDELVKLLPAQAARFGKGLTSVKQVGEEVEMFFEDGTTARADVVIGCDGIKSRVRRSMFGDDAPCAYPSYTHKYAYRGLIPIEKAKAALGDDLGGNAFMHLGPNGHLLTFPVAHGKTLNVVAFHQDDGEWPDSERLTRQGTRAQALKDFEGWSPAVQALLSMCDETLSVWAIFDLANPAPSFSIGRVAISGDAAHATSPHHGAGAGFCIEDAAVLATLLADPASTRETLPTVLEAYDAARRERGHWLVESSRHLGRMYDWQESMGSDMAAIHADLEERYKIIYGDGADAMCDAAREELKKRL</sequence>
<dbReference type="InterPro" id="IPR002938">
    <property type="entry name" value="FAD-bd"/>
</dbReference>
<evidence type="ECO:0000256" key="1">
    <source>
        <dbReference type="ARBA" id="ARBA00022630"/>
    </source>
</evidence>
<accession>A0AAD3TWB6</accession>
<dbReference type="PANTHER" id="PTHR46720:SF3">
    <property type="entry name" value="FAD-BINDING DOMAIN-CONTAINING PROTEIN-RELATED"/>
    <property type="match status" value="1"/>
</dbReference>
<keyword evidence="4" id="KW-0812">Transmembrane</keyword>
<dbReference type="Gene3D" id="3.50.50.60">
    <property type="entry name" value="FAD/NAD(P)-binding domain"/>
    <property type="match status" value="1"/>
</dbReference>
<dbReference type="SUPFAM" id="SSF54373">
    <property type="entry name" value="FAD-linked reductases, C-terminal domain"/>
    <property type="match status" value="1"/>
</dbReference>
<evidence type="ECO:0000313" key="6">
    <source>
        <dbReference type="EMBL" id="GMK58037.1"/>
    </source>
</evidence>
<dbReference type="PANTHER" id="PTHR46720">
    <property type="entry name" value="HYDROXYLASE, PUTATIVE (AFU_ORTHOLOGUE AFUA_3G01460)-RELATED"/>
    <property type="match status" value="1"/>
</dbReference>
<dbReference type="AlphaFoldDB" id="A0AAD3TWB6"/>
<dbReference type="InterPro" id="IPR051104">
    <property type="entry name" value="FAD_monoxygenase"/>
</dbReference>
<gene>
    <name evidence="6" type="ORF">CspeluHIS016_0500690</name>
</gene>
<dbReference type="Pfam" id="PF01494">
    <property type="entry name" value="FAD_binding_3"/>
    <property type="match status" value="1"/>
</dbReference>
<dbReference type="GO" id="GO:0071949">
    <property type="term" value="F:FAD binding"/>
    <property type="evidence" value="ECO:0007669"/>
    <property type="project" value="InterPro"/>
</dbReference>
<dbReference type="Proteomes" id="UP001222932">
    <property type="component" value="Unassembled WGS sequence"/>
</dbReference>
<evidence type="ECO:0000256" key="2">
    <source>
        <dbReference type="ARBA" id="ARBA00022827"/>
    </source>
</evidence>
<keyword evidence="3" id="KW-0560">Oxidoreductase</keyword>
<evidence type="ECO:0000256" key="3">
    <source>
        <dbReference type="ARBA" id="ARBA00023002"/>
    </source>
</evidence>
<keyword evidence="2" id="KW-0274">FAD</keyword>
<evidence type="ECO:0000313" key="7">
    <source>
        <dbReference type="Proteomes" id="UP001222932"/>
    </source>
</evidence>
<keyword evidence="4" id="KW-1133">Transmembrane helix</keyword>
<evidence type="ECO:0000259" key="5">
    <source>
        <dbReference type="Pfam" id="PF01494"/>
    </source>
</evidence>
<proteinExistence type="predicted"/>
<comment type="caution">
    <text evidence="6">The sequence shown here is derived from an EMBL/GenBank/DDBJ whole genome shotgun (WGS) entry which is preliminary data.</text>
</comment>
<keyword evidence="1" id="KW-0285">Flavoprotein</keyword>
<evidence type="ECO:0000256" key="4">
    <source>
        <dbReference type="SAM" id="Phobius"/>
    </source>
</evidence>